<reference evidence="2" key="1">
    <citation type="submission" date="2016-07" db="EMBL/GenBank/DDBJ databases">
        <title>Microvirga ossetica sp. nov. a new species of rhizobia isolated from root nodules of the legume species Vicia alpestris Steven originated from North Ossetia region in the Caucasus.</title>
        <authorList>
            <person name="Safronova V.I."/>
            <person name="Kuznetsova I.G."/>
            <person name="Sazanova A.L."/>
            <person name="Belimov A."/>
            <person name="Andronov E."/>
            <person name="Osledkin Y.S."/>
            <person name="Onishchuk O.P."/>
            <person name="Kurchak O.N."/>
            <person name="Shaposhnikov A.I."/>
            <person name="Willems A."/>
            <person name="Tikhonovich I.A."/>
        </authorList>
    </citation>
    <scope>NUCLEOTIDE SEQUENCE [LARGE SCALE GENOMIC DNA]</scope>
    <source>
        <strain evidence="2">V5/3M</strain>
        <plasmid evidence="2">unnamed2</plasmid>
    </source>
</reference>
<accession>A0A1B2EXX9</accession>
<dbReference type="PRINTS" id="PR00111">
    <property type="entry name" value="ABHYDROLASE"/>
</dbReference>
<feature type="domain" description="AB hydrolase-1" evidence="1">
    <location>
        <begin position="22"/>
        <end position="256"/>
    </location>
</feature>
<evidence type="ECO:0000313" key="2">
    <source>
        <dbReference type="EMBL" id="ANY84782.1"/>
    </source>
</evidence>
<dbReference type="KEGG" id="moc:BB934_38605"/>
<dbReference type="InterPro" id="IPR000073">
    <property type="entry name" value="AB_hydrolase_1"/>
</dbReference>
<dbReference type="PANTHER" id="PTHR43689">
    <property type="entry name" value="HYDROLASE"/>
    <property type="match status" value="1"/>
</dbReference>
<dbReference type="Gene3D" id="3.40.50.1820">
    <property type="entry name" value="alpha/beta hydrolase"/>
    <property type="match status" value="1"/>
</dbReference>
<dbReference type="PANTHER" id="PTHR43689:SF8">
    <property type="entry name" value="ALPHA_BETA-HYDROLASES SUPERFAMILY PROTEIN"/>
    <property type="match status" value="1"/>
</dbReference>
<keyword evidence="2" id="KW-0614">Plasmid</keyword>
<protein>
    <recommendedName>
        <fullName evidence="1">AB hydrolase-1 domain-containing protein</fullName>
    </recommendedName>
</protein>
<dbReference type="EMBL" id="CP016619">
    <property type="protein sequence ID" value="ANY84782.1"/>
    <property type="molecule type" value="Genomic_DNA"/>
</dbReference>
<dbReference type="SUPFAM" id="SSF53474">
    <property type="entry name" value="alpha/beta-Hydrolases"/>
    <property type="match status" value="1"/>
</dbReference>
<geneLocation type="plasmid" evidence="2">
    <name>unnamed2</name>
</geneLocation>
<dbReference type="AlphaFoldDB" id="A0A1B2EXX9"/>
<evidence type="ECO:0000259" key="1">
    <source>
        <dbReference type="Pfam" id="PF12697"/>
    </source>
</evidence>
<proteinExistence type="predicted"/>
<dbReference type="Pfam" id="PF12697">
    <property type="entry name" value="Abhydrolase_6"/>
    <property type="match status" value="1"/>
</dbReference>
<sequence length="270" mass="28747">MGDRSCRPAQIAAEWTGGGQPVVFLHAAVADRRMWHHQLAALASGYHVIAFDRRGFGEAPAVDEAYSQTADSFAVLDHLVEGGRPVVLVGRSQGGHIAIDAALASPDRVAGLVLIAPSVSGAPSATPHEAVRRLLDAIDRAEKSGDLDQVNRLEAALWLDGPLADQGRVKEPARELFLAMNGIALAAPVIGRVQQPALAWDQLDQIAGPVRVLCGDLDVPHIRKRCRQLAVALPDARLEILPGVAHLPSLENPDLLTAHLLDLLADCLRA</sequence>
<organism evidence="2">
    <name type="scientific">Microvirga ossetica</name>
    <dbReference type="NCBI Taxonomy" id="1882682"/>
    <lineage>
        <taxon>Bacteria</taxon>
        <taxon>Pseudomonadati</taxon>
        <taxon>Pseudomonadota</taxon>
        <taxon>Alphaproteobacteria</taxon>
        <taxon>Hyphomicrobiales</taxon>
        <taxon>Methylobacteriaceae</taxon>
        <taxon>Microvirga</taxon>
    </lineage>
</organism>
<dbReference type="InterPro" id="IPR029058">
    <property type="entry name" value="AB_hydrolase_fold"/>
</dbReference>
<name>A0A1B2EXX9_9HYPH</name>
<gene>
    <name evidence="2" type="ORF">BB934_38605</name>
</gene>